<evidence type="ECO:0000259" key="1">
    <source>
        <dbReference type="PROSITE" id="PS50280"/>
    </source>
</evidence>
<reference evidence="2" key="2">
    <citation type="submission" date="2023-06" db="EMBL/GenBank/DDBJ databases">
        <authorList>
            <consortium name="Lawrence Berkeley National Laboratory"/>
            <person name="Haridas S."/>
            <person name="Hensen N."/>
            <person name="Bonometti L."/>
            <person name="Westerberg I."/>
            <person name="Brannstrom I.O."/>
            <person name="Guillou S."/>
            <person name="Cros-Aarteil S."/>
            <person name="Calhoun S."/>
            <person name="Kuo A."/>
            <person name="Mondo S."/>
            <person name="Pangilinan J."/>
            <person name="Riley R."/>
            <person name="Labutti K."/>
            <person name="Andreopoulos B."/>
            <person name="Lipzen A."/>
            <person name="Chen C."/>
            <person name="Yanf M."/>
            <person name="Daum C."/>
            <person name="Ng V."/>
            <person name="Clum A."/>
            <person name="Steindorff A."/>
            <person name="Ohm R."/>
            <person name="Martin F."/>
            <person name="Silar P."/>
            <person name="Natvig D."/>
            <person name="Lalanne C."/>
            <person name="Gautier V."/>
            <person name="Ament-Velasquez S.L."/>
            <person name="Kruys A."/>
            <person name="Hutchinson M.I."/>
            <person name="Powell A.J."/>
            <person name="Barry K."/>
            <person name="Miller A.N."/>
            <person name="Grigoriev I.V."/>
            <person name="Debuchy R."/>
            <person name="Gladieux P."/>
            <person name="Thoren M.H."/>
            <person name="Johannesson H."/>
        </authorList>
    </citation>
    <scope>NUCLEOTIDE SEQUENCE</scope>
    <source>
        <strain evidence="2">CBS 955.72</strain>
    </source>
</reference>
<evidence type="ECO:0000313" key="3">
    <source>
        <dbReference type="Proteomes" id="UP001275084"/>
    </source>
</evidence>
<reference evidence="2" key="1">
    <citation type="journal article" date="2023" name="Mol. Phylogenet. Evol.">
        <title>Genome-scale phylogeny and comparative genomics of the fungal order Sordariales.</title>
        <authorList>
            <person name="Hensen N."/>
            <person name="Bonometti L."/>
            <person name="Westerberg I."/>
            <person name="Brannstrom I.O."/>
            <person name="Guillou S."/>
            <person name="Cros-Aarteil S."/>
            <person name="Calhoun S."/>
            <person name="Haridas S."/>
            <person name="Kuo A."/>
            <person name="Mondo S."/>
            <person name="Pangilinan J."/>
            <person name="Riley R."/>
            <person name="LaButti K."/>
            <person name="Andreopoulos B."/>
            <person name="Lipzen A."/>
            <person name="Chen C."/>
            <person name="Yan M."/>
            <person name="Daum C."/>
            <person name="Ng V."/>
            <person name="Clum A."/>
            <person name="Steindorff A."/>
            <person name="Ohm R.A."/>
            <person name="Martin F."/>
            <person name="Silar P."/>
            <person name="Natvig D.O."/>
            <person name="Lalanne C."/>
            <person name="Gautier V."/>
            <person name="Ament-Velasquez S.L."/>
            <person name="Kruys A."/>
            <person name="Hutchinson M.I."/>
            <person name="Powell A.J."/>
            <person name="Barry K."/>
            <person name="Miller A.N."/>
            <person name="Grigoriev I.V."/>
            <person name="Debuchy R."/>
            <person name="Gladieux P."/>
            <person name="Hiltunen Thoren M."/>
            <person name="Johannesson H."/>
        </authorList>
    </citation>
    <scope>NUCLEOTIDE SEQUENCE</scope>
    <source>
        <strain evidence="2">CBS 955.72</strain>
    </source>
</reference>
<feature type="domain" description="SET" evidence="1">
    <location>
        <begin position="86"/>
        <end position="235"/>
    </location>
</feature>
<organism evidence="2 3">
    <name type="scientific">Lasiosphaeria hispida</name>
    <dbReference type="NCBI Taxonomy" id="260671"/>
    <lineage>
        <taxon>Eukaryota</taxon>
        <taxon>Fungi</taxon>
        <taxon>Dikarya</taxon>
        <taxon>Ascomycota</taxon>
        <taxon>Pezizomycotina</taxon>
        <taxon>Sordariomycetes</taxon>
        <taxon>Sordariomycetidae</taxon>
        <taxon>Sordariales</taxon>
        <taxon>Lasiosphaeriaceae</taxon>
        <taxon>Lasiosphaeria</taxon>
    </lineage>
</organism>
<dbReference type="CDD" id="cd20071">
    <property type="entry name" value="SET_SMYD"/>
    <property type="match status" value="1"/>
</dbReference>
<dbReference type="AlphaFoldDB" id="A0AAJ0HC33"/>
<dbReference type="InterPro" id="IPR053185">
    <property type="entry name" value="SET_domain_protein"/>
</dbReference>
<protein>
    <recommendedName>
        <fullName evidence="1">SET domain-containing protein</fullName>
    </recommendedName>
</protein>
<evidence type="ECO:0000313" key="2">
    <source>
        <dbReference type="EMBL" id="KAK3346843.1"/>
    </source>
</evidence>
<name>A0AAJ0HC33_9PEZI</name>
<dbReference type="EMBL" id="JAUIQD010000006">
    <property type="protein sequence ID" value="KAK3346843.1"/>
    <property type="molecule type" value="Genomic_DNA"/>
</dbReference>
<dbReference type="SUPFAM" id="SSF82199">
    <property type="entry name" value="SET domain"/>
    <property type="match status" value="1"/>
</dbReference>
<dbReference type="Gene3D" id="2.170.270.10">
    <property type="entry name" value="SET domain"/>
    <property type="match status" value="1"/>
</dbReference>
<sequence length="266" mass="29344">MKNHSAPGGALSPWSSPPYCPPPSNAALGGELPTDCVFTHATFRGGAGLSLLTSPELAASVAPFLDDSAVPRWMRDHPSQQAEGRRRPYVVRDLPGRGKGIVARRGFRKHEAVMVGFPVLFARMDFVNSLHFGESQIRRMFQRAVNQLSAEKKTEILGLSRSTGGADLIRDVMKTNGFAIDIEGVQHMALFTEGSRVNHACRPNTFWRYSNRHMAMEVVALRDIEPGEEITHACKYAPRLHLRGAQADDQVVGIYLPMLNVHCSTK</sequence>
<dbReference type="PROSITE" id="PS50280">
    <property type="entry name" value="SET"/>
    <property type="match status" value="1"/>
</dbReference>
<dbReference type="SMART" id="SM00317">
    <property type="entry name" value="SET"/>
    <property type="match status" value="1"/>
</dbReference>
<comment type="caution">
    <text evidence="2">The sequence shown here is derived from an EMBL/GenBank/DDBJ whole genome shotgun (WGS) entry which is preliminary data.</text>
</comment>
<gene>
    <name evidence="2" type="ORF">B0T25DRAFT_613456</name>
</gene>
<dbReference type="Proteomes" id="UP001275084">
    <property type="component" value="Unassembled WGS sequence"/>
</dbReference>
<accession>A0AAJ0HC33</accession>
<proteinExistence type="predicted"/>
<dbReference type="PANTHER" id="PTHR47332:SF6">
    <property type="entry name" value="SET DOMAIN-CONTAINING PROTEIN"/>
    <property type="match status" value="1"/>
</dbReference>
<dbReference type="Pfam" id="PF00856">
    <property type="entry name" value="SET"/>
    <property type="match status" value="1"/>
</dbReference>
<keyword evidence="3" id="KW-1185">Reference proteome</keyword>
<dbReference type="InterPro" id="IPR046341">
    <property type="entry name" value="SET_dom_sf"/>
</dbReference>
<dbReference type="InterPro" id="IPR001214">
    <property type="entry name" value="SET_dom"/>
</dbReference>
<dbReference type="PANTHER" id="PTHR47332">
    <property type="entry name" value="SET DOMAIN-CONTAINING PROTEIN 5"/>
    <property type="match status" value="1"/>
</dbReference>